<dbReference type="EMBL" id="JAACJK010000060">
    <property type="protein sequence ID" value="KAF5335691.1"/>
    <property type="molecule type" value="Genomic_DNA"/>
</dbReference>
<proteinExistence type="predicted"/>
<dbReference type="OrthoDB" id="3091076at2759"/>
<gene>
    <name evidence="2" type="ORF">D9611_009598</name>
</gene>
<name>A0A8H5C5V4_9AGAR</name>
<evidence type="ECO:0000313" key="3">
    <source>
        <dbReference type="Proteomes" id="UP000541558"/>
    </source>
</evidence>
<feature type="signal peptide" evidence="1">
    <location>
        <begin position="1"/>
        <end position="21"/>
    </location>
</feature>
<dbReference type="Proteomes" id="UP000541558">
    <property type="component" value="Unassembled WGS sequence"/>
</dbReference>
<reference evidence="2 3" key="1">
    <citation type="journal article" date="2020" name="ISME J.">
        <title>Uncovering the hidden diversity of litter-decomposition mechanisms in mushroom-forming fungi.</title>
        <authorList>
            <person name="Floudas D."/>
            <person name="Bentzer J."/>
            <person name="Ahren D."/>
            <person name="Johansson T."/>
            <person name="Persson P."/>
            <person name="Tunlid A."/>
        </authorList>
    </citation>
    <scope>NUCLEOTIDE SEQUENCE [LARGE SCALE GENOMIC DNA]</scope>
    <source>
        <strain evidence="2 3">CBS 175.51</strain>
    </source>
</reference>
<evidence type="ECO:0000256" key="1">
    <source>
        <dbReference type="SAM" id="SignalP"/>
    </source>
</evidence>
<dbReference type="AlphaFoldDB" id="A0A8H5C5V4"/>
<comment type="caution">
    <text evidence="2">The sequence shown here is derived from an EMBL/GenBank/DDBJ whole genome shotgun (WGS) entry which is preliminary data.</text>
</comment>
<organism evidence="2 3">
    <name type="scientific">Ephemerocybe angulata</name>
    <dbReference type="NCBI Taxonomy" id="980116"/>
    <lineage>
        <taxon>Eukaryota</taxon>
        <taxon>Fungi</taxon>
        <taxon>Dikarya</taxon>
        <taxon>Basidiomycota</taxon>
        <taxon>Agaricomycotina</taxon>
        <taxon>Agaricomycetes</taxon>
        <taxon>Agaricomycetidae</taxon>
        <taxon>Agaricales</taxon>
        <taxon>Agaricineae</taxon>
        <taxon>Psathyrellaceae</taxon>
        <taxon>Ephemerocybe</taxon>
    </lineage>
</organism>
<protein>
    <submittedName>
        <fullName evidence="2">Uncharacterized protein</fullName>
    </submittedName>
</protein>
<accession>A0A8H5C5V4</accession>
<keyword evidence="3" id="KW-1185">Reference proteome</keyword>
<sequence>MRLSLLSLIPIAASLFTYVSAHYDDSFEAREYVDEVVVTRSFDDSLELREVLSGITSRKLLDELSERLERREWVVCPGCQKVIGKGGLWSQTMGRYFHSLKCQRIHELKVEIIRKKWGTPLTAAPSVPTNK</sequence>
<evidence type="ECO:0000313" key="2">
    <source>
        <dbReference type="EMBL" id="KAF5335691.1"/>
    </source>
</evidence>
<feature type="chain" id="PRO_5034884140" evidence="1">
    <location>
        <begin position="22"/>
        <end position="131"/>
    </location>
</feature>
<keyword evidence="1" id="KW-0732">Signal</keyword>